<dbReference type="EMBL" id="JAUSUC010000057">
    <property type="protein sequence ID" value="MDQ0216564.1"/>
    <property type="molecule type" value="Genomic_DNA"/>
</dbReference>
<dbReference type="PANTHER" id="PTHR42916:SF1">
    <property type="entry name" value="PROTEIN PHYLLO, CHLOROPLASTIC"/>
    <property type="match status" value="1"/>
</dbReference>
<keyword evidence="1 3" id="KW-0474">Menaquinone biosynthesis</keyword>
<dbReference type="Proteomes" id="UP001237207">
    <property type="component" value="Unassembled WGS sequence"/>
</dbReference>
<accession>A0AAJ1T637</accession>
<comment type="catalytic activity">
    <reaction evidence="3">
        <text>5-enolpyruvoyl-6-hydroxy-2-succinyl-cyclohex-3-ene-1-carboxylate = (1R,6R)-6-hydroxy-2-succinyl-cyclohexa-2,4-diene-1-carboxylate + pyruvate</text>
        <dbReference type="Rhea" id="RHEA:25597"/>
        <dbReference type="ChEBI" id="CHEBI:15361"/>
        <dbReference type="ChEBI" id="CHEBI:58689"/>
        <dbReference type="ChEBI" id="CHEBI:58818"/>
        <dbReference type="EC" id="4.2.99.20"/>
    </reaction>
</comment>
<comment type="function">
    <text evidence="3">Catalyzes a proton abstraction reaction that results in 2,5-elimination of pyruvate from 2-succinyl-5-enolpyruvyl-6-hydroxy-3-cyclohexene-1-carboxylate (SEPHCHC) and the formation of 2-succinyl-6-hydroxy-2,4-cyclohexadiene-1-carboxylate (SHCHC).</text>
</comment>
<protein>
    <recommendedName>
        <fullName evidence="3">Putative 2-succinyl-6-hydroxy-2,4-cyclohexadiene-1-carboxylate synthase</fullName>
        <shortName evidence="3">SHCHC synthase</shortName>
        <ecNumber evidence="3">4.2.99.20</ecNumber>
    </recommendedName>
</protein>
<keyword evidence="2 3" id="KW-0456">Lyase</keyword>
<dbReference type="PANTHER" id="PTHR42916">
    <property type="entry name" value="2-SUCCINYL-5-ENOLPYRUVYL-6-HYDROXY-3-CYCLOHEXENE-1-CARBOXYLATE SYNTHASE"/>
    <property type="match status" value="1"/>
</dbReference>
<dbReference type="Pfam" id="PF00561">
    <property type="entry name" value="Abhydrolase_1"/>
    <property type="match status" value="1"/>
</dbReference>
<dbReference type="PRINTS" id="PR00111">
    <property type="entry name" value="ABHYDROLASE"/>
</dbReference>
<dbReference type="SUPFAM" id="SSF53474">
    <property type="entry name" value="alpha/beta-Hydrolases"/>
    <property type="match status" value="1"/>
</dbReference>
<evidence type="ECO:0000256" key="2">
    <source>
        <dbReference type="ARBA" id="ARBA00023239"/>
    </source>
</evidence>
<dbReference type="InterPro" id="IPR000073">
    <property type="entry name" value="AB_hydrolase_1"/>
</dbReference>
<dbReference type="EC" id="4.2.99.20" evidence="3"/>
<dbReference type="GO" id="GO:0009234">
    <property type="term" value="P:menaquinone biosynthetic process"/>
    <property type="evidence" value="ECO:0007669"/>
    <property type="project" value="UniProtKB-UniRule"/>
</dbReference>
<sequence length="277" mass="31194">MIVHVNDCSFFVEIKGEGEPLLLLHGFTGESSTWDKLMEQLSPRFQCIAVDIVGHGKSAKPDNINDYKIERVAENITFILNELNINQTHVLGYSMGGRLALTMAILFPEKVKSLILESASPGIKTEEERRKRRESDHLLANRIIQLGIERFVNDWENIPLFSTQKRLPIHIQQSIRKQRLSQSPLGLANSLRGMGTGEQPSFWGDLHNVEIPVLLVTGAVDEKFCRIANEMKKSLPHAEWTRVLGVGHTIHVEDCEKFGKIIDGFLSKFEGGSKNDV</sequence>
<evidence type="ECO:0000313" key="5">
    <source>
        <dbReference type="EMBL" id="MDQ0216564.1"/>
    </source>
</evidence>
<reference evidence="5" key="1">
    <citation type="submission" date="2023-07" db="EMBL/GenBank/DDBJ databases">
        <title>Genomic Encyclopedia of Type Strains, Phase IV (KMG-IV): sequencing the most valuable type-strain genomes for metagenomic binning, comparative biology and taxonomic classification.</title>
        <authorList>
            <person name="Goeker M."/>
        </authorList>
    </citation>
    <scope>NUCLEOTIDE SEQUENCE</scope>
    <source>
        <strain evidence="5">DSM 23947</strain>
    </source>
</reference>
<comment type="pathway">
    <text evidence="3">Quinol/quinone metabolism; 1,4-dihydroxy-2-naphthoate biosynthesis; 1,4-dihydroxy-2-naphthoate from chorismate: step 3/7.</text>
</comment>
<dbReference type="AlphaFoldDB" id="A0AAJ1T637"/>
<gene>
    <name evidence="3" type="primary">menH</name>
    <name evidence="5" type="ORF">J2S13_003026</name>
</gene>
<dbReference type="HAMAP" id="MF_01660">
    <property type="entry name" value="MenH"/>
    <property type="match status" value="1"/>
</dbReference>
<dbReference type="GO" id="GO:0070205">
    <property type="term" value="F:2-succinyl-6-hydroxy-2,4-cyclohexadiene-1-carboxylate synthase activity"/>
    <property type="evidence" value="ECO:0007669"/>
    <property type="project" value="UniProtKB-UniRule"/>
</dbReference>
<evidence type="ECO:0000259" key="4">
    <source>
        <dbReference type="Pfam" id="PF00561"/>
    </source>
</evidence>
<evidence type="ECO:0000256" key="1">
    <source>
        <dbReference type="ARBA" id="ARBA00022428"/>
    </source>
</evidence>
<evidence type="ECO:0000313" key="6">
    <source>
        <dbReference type="Proteomes" id="UP001237207"/>
    </source>
</evidence>
<name>A0AAJ1T637_9BACI</name>
<dbReference type="NCBIfam" id="TIGR03695">
    <property type="entry name" value="menH_SHCHC"/>
    <property type="match status" value="1"/>
</dbReference>
<keyword evidence="6" id="KW-1185">Reference proteome</keyword>
<comment type="subunit">
    <text evidence="3">Monomer.</text>
</comment>
<dbReference type="RefSeq" id="WP_307258630.1">
    <property type="nucleotide sequence ID" value="NZ_JAUSUC010000057.1"/>
</dbReference>
<comment type="similarity">
    <text evidence="3">Belongs to the AB hydrolase superfamily. MenH family.</text>
</comment>
<dbReference type="InterPro" id="IPR022485">
    <property type="entry name" value="SHCHC_synthase_MenH"/>
</dbReference>
<dbReference type="Gene3D" id="3.40.50.1820">
    <property type="entry name" value="alpha/beta hydrolase"/>
    <property type="match status" value="1"/>
</dbReference>
<comment type="pathway">
    <text evidence="3">Quinol/quinone metabolism; menaquinone biosynthesis.</text>
</comment>
<proteinExistence type="inferred from homology"/>
<organism evidence="5 6">
    <name type="scientific">Oikeobacillus pervagus</name>
    <dbReference type="NCBI Taxonomy" id="1325931"/>
    <lineage>
        <taxon>Bacteria</taxon>
        <taxon>Bacillati</taxon>
        <taxon>Bacillota</taxon>
        <taxon>Bacilli</taxon>
        <taxon>Bacillales</taxon>
        <taxon>Bacillaceae</taxon>
        <taxon>Oikeobacillus</taxon>
    </lineage>
</organism>
<dbReference type="InterPro" id="IPR029058">
    <property type="entry name" value="AB_hydrolase_fold"/>
</dbReference>
<comment type="caution">
    <text evidence="5">The sequence shown here is derived from an EMBL/GenBank/DDBJ whole genome shotgun (WGS) entry which is preliminary data.</text>
</comment>
<feature type="domain" description="AB hydrolase-1" evidence="4">
    <location>
        <begin position="20"/>
        <end position="253"/>
    </location>
</feature>
<evidence type="ECO:0000256" key="3">
    <source>
        <dbReference type="HAMAP-Rule" id="MF_01660"/>
    </source>
</evidence>